<evidence type="ECO:0000313" key="1">
    <source>
        <dbReference type="EMBL" id="CAB1418012.1"/>
    </source>
</evidence>
<dbReference type="EMBL" id="CADEAL010000299">
    <property type="protein sequence ID" value="CAB1418012.1"/>
    <property type="molecule type" value="Genomic_DNA"/>
</dbReference>
<comment type="caution">
    <text evidence="1">The sequence shown here is derived from an EMBL/GenBank/DDBJ whole genome shotgun (WGS) entry which is preliminary data.</text>
</comment>
<dbReference type="AlphaFoldDB" id="A0A9N7TS89"/>
<gene>
    <name evidence="1" type="ORF">PLEPLA_LOCUS5834</name>
</gene>
<keyword evidence="2" id="KW-1185">Reference proteome</keyword>
<reference evidence="1" key="1">
    <citation type="submission" date="2020-03" db="EMBL/GenBank/DDBJ databases">
        <authorList>
            <person name="Weist P."/>
        </authorList>
    </citation>
    <scope>NUCLEOTIDE SEQUENCE</scope>
</reference>
<proteinExistence type="predicted"/>
<dbReference type="Proteomes" id="UP001153269">
    <property type="component" value="Unassembled WGS sequence"/>
</dbReference>
<accession>A0A9N7TS89</accession>
<name>A0A9N7TS89_PLEPL</name>
<protein>
    <submittedName>
        <fullName evidence="1">Uncharacterized protein</fullName>
    </submittedName>
</protein>
<organism evidence="1 2">
    <name type="scientific">Pleuronectes platessa</name>
    <name type="common">European plaice</name>
    <dbReference type="NCBI Taxonomy" id="8262"/>
    <lineage>
        <taxon>Eukaryota</taxon>
        <taxon>Metazoa</taxon>
        <taxon>Chordata</taxon>
        <taxon>Craniata</taxon>
        <taxon>Vertebrata</taxon>
        <taxon>Euteleostomi</taxon>
        <taxon>Actinopterygii</taxon>
        <taxon>Neopterygii</taxon>
        <taxon>Teleostei</taxon>
        <taxon>Neoteleostei</taxon>
        <taxon>Acanthomorphata</taxon>
        <taxon>Carangaria</taxon>
        <taxon>Pleuronectiformes</taxon>
        <taxon>Pleuronectoidei</taxon>
        <taxon>Pleuronectidae</taxon>
        <taxon>Pleuronectes</taxon>
    </lineage>
</organism>
<sequence>MSGRAGQAVVKQGLGYSSPTAVQKLWFPGASELVSGRQTRELTGKRLREKGRAATALLFEFTVNTAVVLGCCAVCGNSAGNGSQTRGKDPLGVVARYRRRDMRAQSLASCTSSPCPPYLSPSPDHFLLSLKPGVFLLPLLDRIPHILKMHCQDLWKDQLRRGCHNELTAEDSAPSPLLDSFSSLSATALCHSYLPELSVWFLMWNCACFPIRLQFEVKLQRAPRKTFSNAQLATKTGARPKGLAYFQKGRRFEFDQQQSASLPCQLSGPLPLMVARPIVSATHYSGRVLTNLLPLNGWLEVAVGQRHSQVNHRARAESRTIERSYGLFPVTEGCLLLGLTVPLLRTEAAVPACQAVEVGQCSVTQWL</sequence>
<evidence type="ECO:0000313" key="2">
    <source>
        <dbReference type="Proteomes" id="UP001153269"/>
    </source>
</evidence>